<organism evidence="2 3">
    <name type="scientific">Liparis tanakae</name>
    <name type="common">Tanaka's snailfish</name>
    <dbReference type="NCBI Taxonomy" id="230148"/>
    <lineage>
        <taxon>Eukaryota</taxon>
        <taxon>Metazoa</taxon>
        <taxon>Chordata</taxon>
        <taxon>Craniata</taxon>
        <taxon>Vertebrata</taxon>
        <taxon>Euteleostomi</taxon>
        <taxon>Actinopterygii</taxon>
        <taxon>Neopterygii</taxon>
        <taxon>Teleostei</taxon>
        <taxon>Neoteleostei</taxon>
        <taxon>Acanthomorphata</taxon>
        <taxon>Eupercaria</taxon>
        <taxon>Perciformes</taxon>
        <taxon>Cottioidei</taxon>
        <taxon>Cottales</taxon>
        <taxon>Liparidae</taxon>
        <taxon>Liparis</taxon>
    </lineage>
</organism>
<dbReference type="EMBL" id="SRLO01000432">
    <property type="protein sequence ID" value="TNN56310.1"/>
    <property type="molecule type" value="Genomic_DNA"/>
</dbReference>
<evidence type="ECO:0000313" key="3">
    <source>
        <dbReference type="Proteomes" id="UP000314294"/>
    </source>
</evidence>
<protein>
    <submittedName>
        <fullName evidence="2">Uncharacterized protein</fullName>
    </submittedName>
</protein>
<accession>A0A4Z2GSU9</accession>
<evidence type="ECO:0000313" key="2">
    <source>
        <dbReference type="EMBL" id="TNN56310.1"/>
    </source>
</evidence>
<keyword evidence="3" id="KW-1185">Reference proteome</keyword>
<feature type="region of interest" description="Disordered" evidence="1">
    <location>
        <begin position="41"/>
        <end position="60"/>
    </location>
</feature>
<dbReference type="Proteomes" id="UP000314294">
    <property type="component" value="Unassembled WGS sequence"/>
</dbReference>
<reference evidence="2 3" key="1">
    <citation type="submission" date="2019-03" db="EMBL/GenBank/DDBJ databases">
        <title>First draft genome of Liparis tanakae, snailfish: a comprehensive survey of snailfish specific genes.</title>
        <authorList>
            <person name="Kim W."/>
            <person name="Song I."/>
            <person name="Jeong J.-H."/>
            <person name="Kim D."/>
            <person name="Kim S."/>
            <person name="Ryu S."/>
            <person name="Song J.Y."/>
            <person name="Lee S.K."/>
        </authorList>
    </citation>
    <scope>NUCLEOTIDE SEQUENCE [LARGE SCALE GENOMIC DNA]</scope>
    <source>
        <tissue evidence="2">Muscle</tissue>
    </source>
</reference>
<evidence type="ECO:0000256" key="1">
    <source>
        <dbReference type="SAM" id="MobiDB-lite"/>
    </source>
</evidence>
<name>A0A4Z2GSU9_9TELE</name>
<comment type="caution">
    <text evidence="2">The sequence shown here is derived from an EMBL/GenBank/DDBJ whole genome shotgun (WGS) entry which is preliminary data.</text>
</comment>
<gene>
    <name evidence="2" type="ORF">EYF80_033516</name>
</gene>
<sequence length="60" mass="7034">MKGKWSCDFQKRRKATWETPKDEETEREMLHTVESIIDRKGGTVNFDPGRASRALRPPCR</sequence>
<dbReference type="AlphaFoldDB" id="A0A4Z2GSU9"/>
<proteinExistence type="predicted"/>